<dbReference type="Proteomes" id="UP000769157">
    <property type="component" value="Unassembled WGS sequence"/>
</dbReference>
<proteinExistence type="predicted"/>
<evidence type="ECO:0008006" key="3">
    <source>
        <dbReference type="Google" id="ProtNLM"/>
    </source>
</evidence>
<dbReference type="AlphaFoldDB" id="A0A9P8P988"/>
<dbReference type="OrthoDB" id="10447099at2759"/>
<reference evidence="1" key="2">
    <citation type="submission" date="2021-01" db="EMBL/GenBank/DDBJ databases">
        <authorList>
            <person name="Schikora-Tamarit M.A."/>
        </authorList>
    </citation>
    <scope>NUCLEOTIDE SEQUENCE</scope>
    <source>
        <strain evidence="1">CBS6075</strain>
    </source>
</reference>
<organism evidence="1 2">
    <name type="scientific">Ogataea philodendri</name>
    <dbReference type="NCBI Taxonomy" id="1378263"/>
    <lineage>
        <taxon>Eukaryota</taxon>
        <taxon>Fungi</taxon>
        <taxon>Dikarya</taxon>
        <taxon>Ascomycota</taxon>
        <taxon>Saccharomycotina</taxon>
        <taxon>Pichiomycetes</taxon>
        <taxon>Pichiales</taxon>
        <taxon>Pichiaceae</taxon>
        <taxon>Ogataea</taxon>
    </lineage>
</organism>
<gene>
    <name evidence="1" type="ORF">OGAPHI_003115</name>
</gene>
<dbReference type="EMBL" id="JAEUBE010000183">
    <property type="protein sequence ID" value="KAH3667466.1"/>
    <property type="molecule type" value="Genomic_DNA"/>
</dbReference>
<evidence type="ECO:0000313" key="2">
    <source>
        <dbReference type="Proteomes" id="UP000769157"/>
    </source>
</evidence>
<name>A0A9P8P988_9ASCO</name>
<evidence type="ECO:0000313" key="1">
    <source>
        <dbReference type="EMBL" id="KAH3667466.1"/>
    </source>
</evidence>
<accession>A0A9P8P988</accession>
<reference evidence="1" key="1">
    <citation type="journal article" date="2021" name="Open Biol.">
        <title>Shared evolutionary footprints suggest mitochondrial oxidative damage underlies multiple complex I losses in fungi.</title>
        <authorList>
            <person name="Schikora-Tamarit M.A."/>
            <person name="Marcet-Houben M."/>
            <person name="Nosek J."/>
            <person name="Gabaldon T."/>
        </authorList>
    </citation>
    <scope>NUCLEOTIDE SEQUENCE</scope>
    <source>
        <strain evidence="1">CBS6075</strain>
    </source>
</reference>
<sequence length="257" mass="29193">MKFEQALISRLAKHKPLDRVGASVATSPAFALAAKWSHKKKVFKERIDSYPPLSSNVFAQIAGSANRAIIPSRLVVPRDFFIKMVCAENEFADSKFQQVLVPDLRPVAKTTDHVVYLPNDIKFYSDFLLSEKNKDFQFTPPFMVALEKGFTPIGFLAQNLKVISQITLEKLQLQLDQLPKDLAVRNNASFVTLSFSRAPEIVTFSPLTFHINIPDSQMEKALQKLPKKIPINPQTVPFLKTLYKTLIYYERSDYLLS</sequence>
<protein>
    <recommendedName>
        <fullName evidence="3">Required for respiratory growth protein 8, mitochondrial</fullName>
    </recommendedName>
</protein>
<keyword evidence="2" id="KW-1185">Reference proteome</keyword>
<dbReference type="RefSeq" id="XP_046062278.1">
    <property type="nucleotide sequence ID" value="XM_046204059.1"/>
</dbReference>
<dbReference type="GeneID" id="70235082"/>
<comment type="caution">
    <text evidence="1">The sequence shown here is derived from an EMBL/GenBank/DDBJ whole genome shotgun (WGS) entry which is preliminary data.</text>
</comment>